<dbReference type="AlphaFoldDB" id="A0A0U0UMT1"/>
<dbReference type="EMBL" id="CP024614">
    <property type="protein sequence ID" value="AUS50989.1"/>
    <property type="molecule type" value="Genomic_DNA"/>
</dbReference>
<name>A0A0U0UMT1_MYCTX</name>
<organism evidence="1 2">
    <name type="scientific">Mycobacterium tuberculosis</name>
    <dbReference type="NCBI Taxonomy" id="1773"/>
    <lineage>
        <taxon>Bacteria</taxon>
        <taxon>Bacillati</taxon>
        <taxon>Actinomycetota</taxon>
        <taxon>Actinomycetes</taxon>
        <taxon>Mycobacteriales</taxon>
        <taxon>Mycobacteriaceae</taxon>
        <taxon>Mycobacterium</taxon>
        <taxon>Mycobacterium tuberculosis complex</taxon>
    </lineage>
</organism>
<protein>
    <submittedName>
        <fullName evidence="1">Uncharacterized protein</fullName>
    </submittedName>
</protein>
<evidence type="ECO:0000313" key="1">
    <source>
        <dbReference type="EMBL" id="AUS50989.1"/>
    </source>
</evidence>
<reference evidence="1 2" key="1">
    <citation type="submission" date="2017-10" db="EMBL/GenBank/DDBJ databases">
        <title>Clinical isolate obtained from a human patient with meningeal tuberculosis in michoacan, Mexico.</title>
        <authorList>
            <person name="Guillen-Nepita A.L."/>
            <person name="Negrete-Paz A.M."/>
            <person name="Vazquez-Marrufo G."/>
            <person name="Cruz-Hernandez A."/>
            <person name="Fresia P."/>
            <person name="Naya H."/>
            <person name="Vazquez-Garciduenas M.S."/>
        </authorList>
    </citation>
    <scope>NUCLEOTIDE SEQUENCE [LARGE SCALE GENOMIC DNA]</scope>
    <source>
        <strain evidence="2">Beijing/MYC004</strain>
    </source>
</reference>
<proteinExistence type="predicted"/>
<gene>
    <name evidence="1" type="ORF">CAB90_02100</name>
</gene>
<evidence type="ECO:0000313" key="2">
    <source>
        <dbReference type="Proteomes" id="UP000236349"/>
    </source>
</evidence>
<sequence length="47" mass="5206">MLDGDLRLSVVGVDHDDGRRLMLKNAYRDLLVADNGCDSLRQCLDGT</sequence>
<dbReference type="Proteomes" id="UP000236349">
    <property type="component" value="Chromosome"/>
</dbReference>
<accession>A0A0U0UMT1</accession>